<feature type="region of interest" description="Disordered" evidence="1">
    <location>
        <begin position="424"/>
        <end position="466"/>
    </location>
</feature>
<comment type="caution">
    <text evidence="3">The sequence shown here is derived from an EMBL/GenBank/DDBJ whole genome shotgun (WGS) entry which is preliminary data.</text>
</comment>
<feature type="compositionally biased region" description="Acidic residues" evidence="1">
    <location>
        <begin position="1010"/>
        <end position="1019"/>
    </location>
</feature>
<reference evidence="3" key="1">
    <citation type="submission" date="2023-10" db="EMBL/GenBank/DDBJ databases">
        <authorList>
            <person name="Chen Y."/>
            <person name="Shah S."/>
            <person name="Dougan E. K."/>
            <person name="Thang M."/>
            <person name="Chan C."/>
        </authorList>
    </citation>
    <scope>NUCLEOTIDE SEQUENCE [LARGE SCALE GENOMIC DNA]</scope>
</reference>
<feature type="non-terminal residue" evidence="3">
    <location>
        <position position="1423"/>
    </location>
</feature>
<sequence length="1423" mass="153638">AAPFANMSTRDERRPGARLLVRFVGDEWTHERVLLWPVHLDRRHECWVIESADGDRYVERRADWVWHVSLLHGWPENFRGNVVSFRDEIDRETLRKMVLEGADEHADWHGDECGLDIGVLEAARRRLRGKRPLATGARVPESPGDEAASRPVLAPPPLEGEESVLLVAEVQAGGGFRLGDEVAPDPEDVQAGPKVIARRPDGRPVLCERAPVSEVEGWRAQAFDNAGRMAAPLPAPLAPPPAEEAGRPSPFDLREALADRPREEALDGCELRGAGTALHLCHRFTQHGSDPKTWMNNFCREYGVSQRDRTWHELNCLVTIFWLAATFDALNLGGLACLEVAARRVAQISEAYRVAPGQPAAWEAGRFLAGTSDPFDVASPELRNFANRAARDESERLAALGRSRALGLGSRGAGGADEVAGALETGGLPRAGADDGGEGGGGRGRGRKTKPGESTATRGGQVYPVPGLRELDADVASRLGRRDRPRVRRLANEGLSSLNWMHGADRRPPPAAPSWATRCRVAELQHETQRRAQLLAASWGGPDSAEDSQQCLARLLRGRGVDLVSGDGLSRVEREWPPGDGESGEANAALAGLDTWLGVSDAKDCFHRLLLEDGPGLQEHFGRPPLRAADLRLTELDGARLAPSTLAHPLARALPMDWAWSLFFAQSANSYRMLKVPSLQGALVVTGRGPPLILDRPSSMGHYTYVDNMGVLGTTEGAVRRGLAGAISSFGGVGLEVHETAVTIEGGESDASLNGFGLAYSVRDPKGTGRVGRVTERSRHRLGAEAARQRAVEAAGLQVLADGAVDPPEAWPPGIPEEEVARWSVDPDFEEVPAELLHRDRWRTVLADRGAFDEGIVHLEGRAAVKAVERAAGSRAGRGGRVLLLGDNMAVTLAFSRSRARDFKLPTMIRRTAACASARGLRFSYRDSAAEPGGAGEGADAGSAGTGPRAEPASGAGGADGAARAAAGLREGPPGGLAEPQRPQTEWGRAAANLFRDAKAAAATAAAAEGDSESSCEEELPSRGSAQADARRAAARARRMAFEELPPGLTYLEAHSAKAATRARYQTHVGKLVAYADKISAPLGADAEVDDCIARWINDEFRAGRRAWRGESMLASAMFVFPAFSRNGWRKPPRAFRCLKGWRALGPPMGRRPLPWPMWAALALQLMRMGFGLAAVAVLVMVEAYLRPSELLSLQRRSLLPPARGGLTRWGLLLFPGRADVARSKTGEADDTVVMDSTRTPWLDHVFEHLSQGPGEERIFPWDYSQFYQMFAQAASALGYAMAPCQGRHSGISIDRAHRERSQDECMKRGRWRAAKSVARYEKAGRLNDAWRELSAEQQAHALDCERLLEDGAGRVAAAARRVGHCSREWDIKAGPAGNVLRRCVEAGLRASILAGLVLAVMLAPPCTSFSVVQNVNVPLRSR</sequence>
<keyword evidence="2" id="KW-0472">Membrane</keyword>
<keyword evidence="2" id="KW-0812">Transmembrane</keyword>
<dbReference type="SUPFAM" id="SSF56349">
    <property type="entry name" value="DNA breaking-rejoining enzymes"/>
    <property type="match status" value="1"/>
</dbReference>
<evidence type="ECO:0000256" key="1">
    <source>
        <dbReference type="SAM" id="MobiDB-lite"/>
    </source>
</evidence>
<accession>A0ABN9PQC8</accession>
<feature type="non-terminal residue" evidence="3">
    <location>
        <position position="1"/>
    </location>
</feature>
<keyword evidence="2" id="KW-1133">Transmembrane helix</keyword>
<evidence type="ECO:0000256" key="2">
    <source>
        <dbReference type="SAM" id="Phobius"/>
    </source>
</evidence>
<evidence type="ECO:0008006" key="5">
    <source>
        <dbReference type="Google" id="ProtNLM"/>
    </source>
</evidence>
<keyword evidence="4" id="KW-1185">Reference proteome</keyword>
<feature type="region of interest" description="Disordered" evidence="1">
    <location>
        <begin position="929"/>
        <end position="985"/>
    </location>
</feature>
<dbReference type="EMBL" id="CAUYUJ010001157">
    <property type="protein sequence ID" value="CAK0794509.1"/>
    <property type="molecule type" value="Genomic_DNA"/>
</dbReference>
<protein>
    <recommendedName>
        <fullName evidence="5">RNA-directed RNA polymerase</fullName>
    </recommendedName>
</protein>
<organism evidence="3 4">
    <name type="scientific">Prorocentrum cordatum</name>
    <dbReference type="NCBI Taxonomy" id="2364126"/>
    <lineage>
        <taxon>Eukaryota</taxon>
        <taxon>Sar</taxon>
        <taxon>Alveolata</taxon>
        <taxon>Dinophyceae</taxon>
        <taxon>Prorocentrales</taxon>
        <taxon>Prorocentraceae</taxon>
        <taxon>Prorocentrum</taxon>
    </lineage>
</organism>
<feature type="transmembrane region" description="Helical" evidence="2">
    <location>
        <begin position="1391"/>
        <end position="1413"/>
    </location>
</feature>
<dbReference type="Proteomes" id="UP001189429">
    <property type="component" value="Unassembled WGS sequence"/>
</dbReference>
<evidence type="ECO:0000313" key="3">
    <source>
        <dbReference type="EMBL" id="CAK0794509.1"/>
    </source>
</evidence>
<evidence type="ECO:0000313" key="4">
    <source>
        <dbReference type="Proteomes" id="UP001189429"/>
    </source>
</evidence>
<name>A0ABN9PQC8_9DINO</name>
<gene>
    <name evidence="3" type="ORF">PCOR1329_LOCUS4475</name>
</gene>
<feature type="region of interest" description="Disordered" evidence="1">
    <location>
        <begin position="1003"/>
        <end position="1032"/>
    </location>
</feature>
<proteinExistence type="predicted"/>
<dbReference type="InterPro" id="IPR011010">
    <property type="entry name" value="DNA_brk_join_enz"/>
</dbReference>
<feature type="compositionally biased region" description="Low complexity" evidence="1">
    <location>
        <begin position="961"/>
        <end position="980"/>
    </location>
</feature>